<evidence type="ECO:0000256" key="2">
    <source>
        <dbReference type="ARBA" id="ARBA00009539"/>
    </source>
</evidence>
<dbReference type="Gene3D" id="3.40.430.10">
    <property type="entry name" value="Dihydrofolate Reductase, subunit A"/>
    <property type="match status" value="1"/>
</dbReference>
<dbReference type="GO" id="GO:0046452">
    <property type="term" value="P:dihydrofolate metabolic process"/>
    <property type="evidence" value="ECO:0007669"/>
    <property type="project" value="TreeGrafter"/>
</dbReference>
<dbReference type="RefSeq" id="WP_197309817.1">
    <property type="nucleotide sequence ID" value="NZ_JADZLT010000040.1"/>
</dbReference>
<dbReference type="InterPro" id="IPR024072">
    <property type="entry name" value="DHFR-like_dom_sf"/>
</dbReference>
<name>A0A931HYN9_9HYPH</name>
<evidence type="ECO:0000259" key="10">
    <source>
        <dbReference type="PROSITE" id="PS51330"/>
    </source>
</evidence>
<evidence type="ECO:0000256" key="5">
    <source>
        <dbReference type="ARBA" id="ARBA00022857"/>
    </source>
</evidence>
<dbReference type="GO" id="GO:0004146">
    <property type="term" value="F:dihydrofolate reductase activity"/>
    <property type="evidence" value="ECO:0007669"/>
    <property type="project" value="UniProtKB-EC"/>
</dbReference>
<comment type="similarity">
    <text evidence="2 8 9">Belongs to the dihydrofolate reductase family.</text>
</comment>
<evidence type="ECO:0000256" key="1">
    <source>
        <dbReference type="ARBA" id="ARBA00004903"/>
    </source>
</evidence>
<sequence length="181" mass="18583">MTAVAMIVAVAENGVIGHDGGMPWHLSSDLKRFRQITMGKPVLMGRRTFQSIGRPLDGRANIVVTSDPEFAPDGVTVVRSAEAALAAGIAAAGADGAAEVMVIGGGALYRALIGRAGRLYVTHVAAAPDGDTTFPEIDPAVWHAVSSEPIPQGPRDSAAARLVVYERSGEGATTDAAGARP</sequence>
<keyword evidence="5 8" id="KW-0521">NADP</keyword>
<dbReference type="PROSITE" id="PS00075">
    <property type="entry name" value="DHFR_1"/>
    <property type="match status" value="1"/>
</dbReference>
<dbReference type="InterPro" id="IPR001796">
    <property type="entry name" value="DHFR_dom"/>
</dbReference>
<protein>
    <recommendedName>
        <fullName evidence="3 8">Dihydrofolate reductase</fullName>
        <ecNumber evidence="3 8">1.5.1.3</ecNumber>
    </recommendedName>
</protein>
<dbReference type="InterPro" id="IPR017925">
    <property type="entry name" value="DHFR_CS"/>
</dbReference>
<dbReference type="PANTHER" id="PTHR48069">
    <property type="entry name" value="DIHYDROFOLATE REDUCTASE"/>
    <property type="match status" value="1"/>
</dbReference>
<dbReference type="GO" id="GO:0006730">
    <property type="term" value="P:one-carbon metabolic process"/>
    <property type="evidence" value="ECO:0007669"/>
    <property type="project" value="UniProtKB-KW"/>
</dbReference>
<dbReference type="EC" id="1.5.1.3" evidence="3 8"/>
<keyword evidence="6 8" id="KW-0560">Oxidoreductase</keyword>
<gene>
    <name evidence="11" type="ORF">I5731_02675</name>
</gene>
<comment type="catalytic activity">
    <reaction evidence="8">
        <text>(6S)-5,6,7,8-tetrahydrofolate + NADP(+) = 7,8-dihydrofolate + NADPH + H(+)</text>
        <dbReference type="Rhea" id="RHEA:15009"/>
        <dbReference type="ChEBI" id="CHEBI:15378"/>
        <dbReference type="ChEBI" id="CHEBI:57451"/>
        <dbReference type="ChEBI" id="CHEBI:57453"/>
        <dbReference type="ChEBI" id="CHEBI:57783"/>
        <dbReference type="ChEBI" id="CHEBI:58349"/>
        <dbReference type="EC" id="1.5.1.3"/>
    </reaction>
</comment>
<evidence type="ECO:0000256" key="6">
    <source>
        <dbReference type="ARBA" id="ARBA00023002"/>
    </source>
</evidence>
<dbReference type="AlphaFoldDB" id="A0A931HYN9"/>
<dbReference type="PRINTS" id="PR00070">
    <property type="entry name" value="DHFR"/>
</dbReference>
<comment type="pathway">
    <text evidence="1 8">Cofactor biosynthesis; tetrahydrofolate biosynthesis; 5,6,7,8-tetrahydrofolate from 7,8-dihydrofolate: step 1/1.</text>
</comment>
<dbReference type="SUPFAM" id="SSF53597">
    <property type="entry name" value="Dihydrofolate reductase-like"/>
    <property type="match status" value="1"/>
</dbReference>
<dbReference type="InterPro" id="IPR012259">
    <property type="entry name" value="DHFR"/>
</dbReference>
<dbReference type="PIRSF" id="PIRSF000194">
    <property type="entry name" value="DHFR"/>
    <property type="match status" value="1"/>
</dbReference>
<comment type="caution">
    <text evidence="11">The sequence shown here is derived from an EMBL/GenBank/DDBJ whole genome shotgun (WGS) entry which is preliminary data.</text>
</comment>
<dbReference type="GO" id="GO:0046654">
    <property type="term" value="P:tetrahydrofolate biosynthetic process"/>
    <property type="evidence" value="ECO:0007669"/>
    <property type="project" value="InterPro"/>
</dbReference>
<keyword evidence="12" id="KW-1185">Reference proteome</keyword>
<proteinExistence type="inferred from homology"/>
<dbReference type="Pfam" id="PF00186">
    <property type="entry name" value="DHFR_1"/>
    <property type="match status" value="1"/>
</dbReference>
<keyword evidence="4 8" id="KW-0554">One-carbon metabolism</keyword>
<dbReference type="PANTHER" id="PTHR48069:SF3">
    <property type="entry name" value="DIHYDROFOLATE REDUCTASE"/>
    <property type="match status" value="1"/>
</dbReference>
<dbReference type="Proteomes" id="UP000631694">
    <property type="component" value="Unassembled WGS sequence"/>
</dbReference>
<evidence type="ECO:0000256" key="3">
    <source>
        <dbReference type="ARBA" id="ARBA00012856"/>
    </source>
</evidence>
<dbReference type="GO" id="GO:0070401">
    <property type="term" value="F:NADP+ binding"/>
    <property type="evidence" value="ECO:0007669"/>
    <property type="project" value="UniProtKB-ARBA"/>
</dbReference>
<dbReference type="PROSITE" id="PS51330">
    <property type="entry name" value="DHFR_2"/>
    <property type="match status" value="1"/>
</dbReference>
<evidence type="ECO:0000256" key="8">
    <source>
        <dbReference type="PIRNR" id="PIRNR000194"/>
    </source>
</evidence>
<feature type="domain" description="DHFR" evidence="10">
    <location>
        <begin position="3"/>
        <end position="167"/>
    </location>
</feature>
<organism evidence="11 12">
    <name type="scientific">Methylobrevis albus</name>
    <dbReference type="NCBI Taxonomy" id="2793297"/>
    <lineage>
        <taxon>Bacteria</taxon>
        <taxon>Pseudomonadati</taxon>
        <taxon>Pseudomonadota</taxon>
        <taxon>Alphaproteobacteria</taxon>
        <taxon>Hyphomicrobiales</taxon>
        <taxon>Pleomorphomonadaceae</taxon>
        <taxon>Methylobrevis</taxon>
    </lineage>
</organism>
<evidence type="ECO:0000256" key="7">
    <source>
        <dbReference type="ARBA" id="ARBA00025067"/>
    </source>
</evidence>
<evidence type="ECO:0000256" key="4">
    <source>
        <dbReference type="ARBA" id="ARBA00022563"/>
    </source>
</evidence>
<dbReference type="GO" id="GO:0046655">
    <property type="term" value="P:folic acid metabolic process"/>
    <property type="evidence" value="ECO:0007669"/>
    <property type="project" value="TreeGrafter"/>
</dbReference>
<evidence type="ECO:0000313" key="12">
    <source>
        <dbReference type="Proteomes" id="UP000631694"/>
    </source>
</evidence>
<evidence type="ECO:0000256" key="9">
    <source>
        <dbReference type="RuleBase" id="RU004474"/>
    </source>
</evidence>
<dbReference type="FunFam" id="3.40.430.10:FF:000001">
    <property type="entry name" value="Dihydrofolate reductase"/>
    <property type="match status" value="1"/>
</dbReference>
<reference evidence="11" key="1">
    <citation type="submission" date="2020-12" db="EMBL/GenBank/DDBJ databases">
        <title>Methylobrevis albus sp. nov., isolated from fresh water lack sediment.</title>
        <authorList>
            <person name="Zou Q."/>
        </authorList>
    </citation>
    <scope>NUCLEOTIDE SEQUENCE</scope>
    <source>
        <strain evidence="11">L22</strain>
    </source>
</reference>
<accession>A0A931HYN9</accession>
<dbReference type="EMBL" id="JADZLT010000040">
    <property type="protein sequence ID" value="MBH0236715.1"/>
    <property type="molecule type" value="Genomic_DNA"/>
</dbReference>
<comment type="function">
    <text evidence="7 8">Key enzyme in folate metabolism. Catalyzes an essential reaction for de novo glycine and purine synthesis, and for DNA precursor synthesis.</text>
</comment>
<dbReference type="GO" id="GO:0005829">
    <property type="term" value="C:cytosol"/>
    <property type="evidence" value="ECO:0007669"/>
    <property type="project" value="TreeGrafter"/>
</dbReference>
<evidence type="ECO:0000313" key="11">
    <source>
        <dbReference type="EMBL" id="MBH0236715.1"/>
    </source>
</evidence>
<dbReference type="CDD" id="cd00209">
    <property type="entry name" value="DHFR"/>
    <property type="match status" value="1"/>
</dbReference>